<comment type="caution">
    <text evidence="4">The sequence shown here is derived from an EMBL/GenBank/DDBJ whole genome shotgun (WGS) entry which is preliminary data.</text>
</comment>
<feature type="repeat" description="TPR" evidence="1">
    <location>
        <begin position="233"/>
        <end position="266"/>
    </location>
</feature>
<feature type="domain" description="CHAT" evidence="3">
    <location>
        <begin position="608"/>
        <end position="921"/>
    </location>
</feature>
<reference evidence="4 5" key="1">
    <citation type="journal article" date="2013" name="Front. Microbiol.">
        <title>Comparative genomic analyses of the cyanobacterium, Lyngbya aestuarii BL J, a powerful hydrogen producer.</title>
        <authorList>
            <person name="Kothari A."/>
            <person name="Vaughn M."/>
            <person name="Garcia-Pichel F."/>
        </authorList>
    </citation>
    <scope>NUCLEOTIDE SEQUENCE [LARGE SCALE GENOMIC DNA]</scope>
    <source>
        <strain evidence="4 5">BL J</strain>
    </source>
</reference>
<evidence type="ECO:0000313" key="4">
    <source>
        <dbReference type="EMBL" id="ERT07044.1"/>
    </source>
</evidence>
<dbReference type="InterPro" id="IPR011990">
    <property type="entry name" value="TPR-like_helical_dom_sf"/>
</dbReference>
<dbReference type="Pfam" id="PF13181">
    <property type="entry name" value="TPR_8"/>
    <property type="match status" value="1"/>
</dbReference>
<dbReference type="Pfam" id="PF13424">
    <property type="entry name" value="TPR_12"/>
    <property type="match status" value="3"/>
</dbReference>
<dbReference type="PATRIC" id="fig|1348334.3.peg.2940"/>
<keyword evidence="5" id="KW-1185">Reference proteome</keyword>
<proteinExistence type="predicted"/>
<dbReference type="Proteomes" id="UP000017127">
    <property type="component" value="Unassembled WGS sequence"/>
</dbReference>
<dbReference type="EMBL" id="AUZM01000027">
    <property type="protein sequence ID" value="ERT07044.1"/>
    <property type="molecule type" value="Genomic_DNA"/>
</dbReference>
<sequence length="926" mass="105145">MTCEQKQNKILNKWFYRILQVTFILGVLLSGKTAPVASSESVNPSNLLDRALREEMILAVNSNNPAQQALKAGLNHYRQGTSAALYQAIEQLEIALKLWREQDDFTQAATTLQFLGLIHSDLGEYQAALNYYRQVLQLLPELSQPEYWEAPILELSAEVYFRWGEYQKALEAYEKAYILRQQIGLESAEAATLNSIGLVYYDLGEFNLALNYYQQAQSLLQRSESSADLKTTALILNNIGQVYSEQGDLEKAKETYEQALNYWRALPSQSDIRNIRGKAATLNNQGYIYAQSNQLKIAQQTYNQALPLWQKIGDHTREASTLNNLCYVDFKQGNLAQALEICTQSLQIRQTVGDRTKEPLSLYYIAQIQREQGQLEAAVKTIETALEIIEDLRTQVERQDLRTSFFASKQEYYEFYIDLLMQLHKQSPEKGYDGLALQASERARARSLLEILAESGGEITSGINPKLLEEKKQLQQQLSVLEQLRVRLLSGEHTEEQRKTINTEIDDLLQKYRTLLTEIRATSSNYAALTQPQPLTLTEIQQQILDSETVLLEYSLGENRSYLWVVTPNYIESYELPGREEIETKVTAFRDSFLLPTQRIRRTLAEDAGQKLASTILPKLENLNQKRLLIVADGVLQYVPFNALPTPGSLILETDWTPLIVKHEIVTIPSASTLAVLREEFKARSPAPKALAILADPVFSYQDDRVRNVVPEKIKPLPPELERSARESGVLFDRLPFTEKEAERILDLISTDNTIKQFGFSARREFVTGQQMSQYRILHFATHGLLNSETPELSGLVLSLVDEAGEPLNGFLRLYDIFNLNLSAELAVLSACETGLGENIKGEGLVGLTRGFMYAGAPRVVVSLWKVDDQATSELMVKFYQRMLQQNLSPVAALRVAQIDMWQQNKWSSPYFWAAFTLQGEWQQPE</sequence>
<dbReference type="PROSITE" id="PS50293">
    <property type="entry name" value="TPR_REGION"/>
    <property type="match status" value="2"/>
</dbReference>
<dbReference type="SMART" id="SM00028">
    <property type="entry name" value="TPR"/>
    <property type="match status" value="7"/>
</dbReference>
<feature type="repeat" description="TPR" evidence="1">
    <location>
        <begin position="190"/>
        <end position="223"/>
    </location>
</feature>
<keyword evidence="1" id="KW-0802">TPR repeat</keyword>
<dbReference type="PANTHER" id="PTHR10098">
    <property type="entry name" value="RAPSYN-RELATED"/>
    <property type="match status" value="1"/>
</dbReference>
<gene>
    <name evidence="4" type="ORF">M595_3038</name>
</gene>
<accession>U7QGF1</accession>
<dbReference type="Pfam" id="PF12770">
    <property type="entry name" value="CHAT"/>
    <property type="match status" value="1"/>
</dbReference>
<evidence type="ECO:0000259" key="3">
    <source>
        <dbReference type="Pfam" id="PF12770"/>
    </source>
</evidence>
<name>U7QGF1_9CYAN</name>
<feature type="coiled-coil region" evidence="2">
    <location>
        <begin position="375"/>
        <end position="402"/>
    </location>
</feature>
<evidence type="ECO:0000256" key="2">
    <source>
        <dbReference type="SAM" id="Coils"/>
    </source>
</evidence>
<dbReference type="SUPFAM" id="SSF48452">
    <property type="entry name" value="TPR-like"/>
    <property type="match status" value="2"/>
</dbReference>
<evidence type="ECO:0000256" key="1">
    <source>
        <dbReference type="PROSITE-ProRule" id="PRU00339"/>
    </source>
</evidence>
<dbReference type="PANTHER" id="PTHR10098:SF108">
    <property type="entry name" value="TETRATRICOPEPTIDE REPEAT PROTEIN 28"/>
    <property type="match status" value="1"/>
</dbReference>
<feature type="repeat" description="TPR" evidence="1">
    <location>
        <begin position="150"/>
        <end position="183"/>
    </location>
</feature>
<keyword evidence="2" id="KW-0175">Coiled coil</keyword>
<dbReference type="PROSITE" id="PS50005">
    <property type="entry name" value="TPR"/>
    <property type="match status" value="4"/>
</dbReference>
<dbReference type="AlphaFoldDB" id="U7QGF1"/>
<dbReference type="InterPro" id="IPR024983">
    <property type="entry name" value="CHAT_dom"/>
</dbReference>
<dbReference type="Gene3D" id="1.25.40.10">
    <property type="entry name" value="Tetratricopeptide repeat domain"/>
    <property type="match status" value="3"/>
</dbReference>
<protein>
    <submittedName>
        <fullName evidence="4">TPR repeat family protein</fullName>
    </submittedName>
</protein>
<dbReference type="InterPro" id="IPR019734">
    <property type="entry name" value="TPR_rpt"/>
</dbReference>
<feature type="repeat" description="TPR" evidence="1">
    <location>
        <begin position="109"/>
        <end position="142"/>
    </location>
</feature>
<evidence type="ECO:0000313" key="5">
    <source>
        <dbReference type="Proteomes" id="UP000017127"/>
    </source>
</evidence>
<organism evidence="4 5">
    <name type="scientific">Lyngbya aestuarii BL J</name>
    <dbReference type="NCBI Taxonomy" id="1348334"/>
    <lineage>
        <taxon>Bacteria</taxon>
        <taxon>Bacillati</taxon>
        <taxon>Cyanobacteriota</taxon>
        <taxon>Cyanophyceae</taxon>
        <taxon>Oscillatoriophycideae</taxon>
        <taxon>Oscillatoriales</taxon>
        <taxon>Microcoleaceae</taxon>
        <taxon>Lyngbya</taxon>
    </lineage>
</organism>